<name>A0A0B8PA76_9VIBR</name>
<reference evidence="1 2" key="1">
    <citation type="submission" date="2015-01" db="EMBL/GenBank/DDBJ databases">
        <title>Vibrio sp. C5 JCM 19232 whole genome shotgun sequence.</title>
        <authorList>
            <person name="Sawabe T."/>
            <person name="Meirelles P."/>
            <person name="Feng G."/>
            <person name="Sayaka M."/>
            <person name="Hattori M."/>
            <person name="Ohkuma M."/>
        </authorList>
    </citation>
    <scope>NUCLEOTIDE SEQUENCE [LARGE SCALE GENOMIC DNA]</scope>
    <source>
        <strain evidence="1 2">JCM19232</strain>
    </source>
</reference>
<dbReference type="EMBL" id="BBSA01000003">
    <property type="protein sequence ID" value="GAM61452.1"/>
    <property type="molecule type" value="Genomic_DNA"/>
</dbReference>
<gene>
    <name evidence="1" type="ORF">JCM19232_5753</name>
</gene>
<proteinExistence type="predicted"/>
<organism evidence="1 2">
    <name type="scientific">Vibrio ishigakensis</name>
    <dbReference type="NCBI Taxonomy" id="1481914"/>
    <lineage>
        <taxon>Bacteria</taxon>
        <taxon>Pseudomonadati</taxon>
        <taxon>Pseudomonadota</taxon>
        <taxon>Gammaproteobacteria</taxon>
        <taxon>Vibrionales</taxon>
        <taxon>Vibrionaceae</taxon>
        <taxon>Vibrio</taxon>
    </lineage>
</organism>
<evidence type="ECO:0000313" key="1">
    <source>
        <dbReference type="EMBL" id="GAM61452.1"/>
    </source>
</evidence>
<evidence type="ECO:0000313" key="2">
    <source>
        <dbReference type="Proteomes" id="UP000031670"/>
    </source>
</evidence>
<accession>A0A0B8PA76</accession>
<sequence length="205" mass="23892">MFIVISASLCALLVVTLLVRHGQQVRQSDRKYQLICELRNLIELLREHRTLAHTHLCVCDIPPSQCNELKHRILDTISTLLSNAEMSKRPMLRLLRKQVRILLGSWPEMTPSRSQMSHGKSIRVCLYLIDEMTLSWLIESEKYELSERYSAQWNHIIDSLDALTRFQIAFADYLDDNPQALDRVTLKARLLQRKLNQLGSLLRSR</sequence>
<dbReference type="AlphaFoldDB" id="A0A0B8PA76"/>
<comment type="caution">
    <text evidence="1">The sequence shown here is derived from an EMBL/GenBank/DDBJ whole genome shotgun (WGS) entry which is preliminary data.</text>
</comment>
<reference evidence="1 2" key="2">
    <citation type="submission" date="2015-01" db="EMBL/GenBank/DDBJ databases">
        <authorList>
            <consortium name="NBRP consortium"/>
            <person name="Sawabe T."/>
            <person name="Meirelles P."/>
            <person name="Feng G."/>
            <person name="Sayaka M."/>
            <person name="Hattori M."/>
            <person name="Ohkuma M."/>
        </authorList>
    </citation>
    <scope>NUCLEOTIDE SEQUENCE [LARGE SCALE GENOMIC DNA]</scope>
    <source>
        <strain evidence="1 2">JCM19232</strain>
    </source>
</reference>
<dbReference type="Proteomes" id="UP000031670">
    <property type="component" value="Unassembled WGS sequence"/>
</dbReference>
<protein>
    <submittedName>
        <fullName evidence="1">Uncharacterized protein</fullName>
    </submittedName>
</protein>